<dbReference type="STRING" id="1109443.G4TWV2"/>
<evidence type="ECO:0000259" key="11">
    <source>
        <dbReference type="PROSITE" id="PS00623"/>
    </source>
</evidence>
<gene>
    <name evidence="13" type="ORF">PIIN_09783</name>
</gene>
<evidence type="ECO:0000256" key="4">
    <source>
        <dbReference type="ARBA" id="ARBA00022729"/>
    </source>
</evidence>
<evidence type="ECO:0000256" key="10">
    <source>
        <dbReference type="SAM" id="SignalP"/>
    </source>
</evidence>
<sequence length="616" mass="66423">MRFAVLSTALLSFSFSFVSAVPIADGTPSNSTIRKRASGVTWNPWGAAYQTYDYVVVGGGLTGITVAARLAENPATTVLVIEAGGDNRWDPRVYDIYNYGQAFGSELDWQYPTDAGKTMVAGKTLGGGSSINGAAWTRGLAAQYDAWSSLLTPDEASLNWDWNSLFNYMKKAIYHFPRSLHCADGVDSYHGFNGPVQVTFPDDMYGGPQQKAFAQSIQTLTGIAKSPDLNGGQPNCVSFTPNNMNWHDGDRRSSAPAAYLTPVESVRTNWITLVNHQVSNLLWATDDSKWAYGVKFKQADNSGQDYEVYVRKEVILAAGAIGTPALLQRSGVGDPTHLSSLGINTVLNLPTVGKNLQEQTMNALGAAGNGFDPAGRGPSDVIAYPNLYEVFGSQANSIAQTIWSSISQWADAQKGNALSKAALETIYQSQADMIINKKAPIVELFYDTGYPDMVGVLVWNLLPFSRGTVKITSTDPFIKPQINVNYFAVDMDTTIQAASSKLVRKLFKTAPLSGLTTGETIPGFSAVPDPNNNGGSDTEWKQWVKNTYGPVNHPVGTCAMMRQDLGGVVDGHLKVYGAQNVRIVDASIMPTQISAHLSSTLFGIAEKVADMIKNGQ</sequence>
<dbReference type="Gene3D" id="3.30.560.10">
    <property type="entry name" value="Glucose Oxidase, domain 3"/>
    <property type="match status" value="1"/>
</dbReference>
<reference evidence="13 14" key="1">
    <citation type="journal article" date="2011" name="PLoS Pathog.">
        <title>Endophytic Life Strategies Decoded by Genome and Transcriptome Analyses of the Mutualistic Root Symbiont Piriformospora indica.</title>
        <authorList>
            <person name="Zuccaro A."/>
            <person name="Lahrmann U."/>
            <person name="Guldener U."/>
            <person name="Langen G."/>
            <person name="Pfiffi S."/>
            <person name="Biedenkopf D."/>
            <person name="Wong P."/>
            <person name="Samans B."/>
            <person name="Grimm C."/>
            <person name="Basiewicz M."/>
            <person name="Murat C."/>
            <person name="Martin F."/>
            <person name="Kogel K.H."/>
        </authorList>
    </citation>
    <scope>NUCLEOTIDE SEQUENCE [LARGE SCALE GENOMIC DNA]</scope>
    <source>
        <strain evidence="13 14">DSM 11827</strain>
    </source>
</reference>
<dbReference type="OMA" id="IDWMYRT"/>
<dbReference type="InParanoid" id="G4TWV2"/>
<evidence type="ECO:0000256" key="2">
    <source>
        <dbReference type="ARBA" id="ARBA00010790"/>
    </source>
</evidence>
<comment type="caution">
    <text evidence="13">The sequence shown here is derived from an EMBL/GenBank/DDBJ whole genome shotgun (WGS) entry which is preliminary data.</text>
</comment>
<dbReference type="InterPro" id="IPR036188">
    <property type="entry name" value="FAD/NAD-bd_sf"/>
</dbReference>
<feature type="domain" description="Glucose-methanol-choline oxidoreductase N-terminal" evidence="12">
    <location>
        <begin position="319"/>
        <end position="333"/>
    </location>
</feature>
<dbReference type="PANTHER" id="PTHR11552">
    <property type="entry name" value="GLUCOSE-METHANOL-CHOLINE GMC OXIDOREDUCTASE"/>
    <property type="match status" value="1"/>
</dbReference>
<evidence type="ECO:0000256" key="3">
    <source>
        <dbReference type="ARBA" id="ARBA00022630"/>
    </source>
</evidence>
<dbReference type="Gene3D" id="4.10.450.10">
    <property type="entry name" value="Glucose Oxidase, domain 2"/>
    <property type="match status" value="1"/>
</dbReference>
<feature type="active site" description="Proton acceptor" evidence="7">
    <location>
        <position position="596"/>
    </location>
</feature>
<comment type="similarity">
    <text evidence="2 9">Belongs to the GMC oxidoreductase family.</text>
</comment>
<dbReference type="InterPro" id="IPR027424">
    <property type="entry name" value="Glucose_Oxidase_domain_2"/>
</dbReference>
<dbReference type="AlphaFoldDB" id="G4TWV2"/>
<evidence type="ECO:0000256" key="6">
    <source>
        <dbReference type="ARBA" id="ARBA00023002"/>
    </source>
</evidence>
<dbReference type="EMBL" id="CAFZ01000523">
    <property type="protein sequence ID" value="CCA75795.1"/>
    <property type="molecule type" value="Genomic_DNA"/>
</dbReference>
<organism evidence="13 14">
    <name type="scientific">Serendipita indica (strain DSM 11827)</name>
    <name type="common">Root endophyte fungus</name>
    <name type="synonym">Piriformospora indica</name>
    <dbReference type="NCBI Taxonomy" id="1109443"/>
    <lineage>
        <taxon>Eukaryota</taxon>
        <taxon>Fungi</taxon>
        <taxon>Dikarya</taxon>
        <taxon>Basidiomycota</taxon>
        <taxon>Agaricomycotina</taxon>
        <taxon>Agaricomycetes</taxon>
        <taxon>Sebacinales</taxon>
        <taxon>Serendipitaceae</taxon>
        <taxon>Serendipita</taxon>
    </lineage>
</organism>
<dbReference type="OrthoDB" id="269227at2759"/>
<dbReference type="SUPFAM" id="SSF51905">
    <property type="entry name" value="FAD/NAD(P)-binding domain"/>
    <property type="match status" value="1"/>
</dbReference>
<dbReference type="InterPro" id="IPR007867">
    <property type="entry name" value="GMC_OxRtase_C"/>
</dbReference>
<evidence type="ECO:0000313" key="13">
    <source>
        <dbReference type="EMBL" id="CCA75795.1"/>
    </source>
</evidence>
<dbReference type="PIRSF" id="PIRSF000137">
    <property type="entry name" value="Alcohol_oxidase"/>
    <property type="match status" value="1"/>
</dbReference>
<dbReference type="Pfam" id="PF00732">
    <property type="entry name" value="GMC_oxred_N"/>
    <property type="match status" value="1"/>
</dbReference>
<evidence type="ECO:0000259" key="12">
    <source>
        <dbReference type="PROSITE" id="PS00624"/>
    </source>
</evidence>
<dbReference type="PROSITE" id="PS00624">
    <property type="entry name" value="GMC_OXRED_2"/>
    <property type="match status" value="1"/>
</dbReference>
<feature type="binding site" evidence="8">
    <location>
        <position position="278"/>
    </location>
    <ligand>
        <name>FAD</name>
        <dbReference type="ChEBI" id="CHEBI:57692"/>
    </ligand>
</feature>
<dbReference type="Gene3D" id="3.50.50.60">
    <property type="entry name" value="FAD/NAD(P)-binding domain"/>
    <property type="match status" value="1"/>
</dbReference>
<dbReference type="InterPro" id="IPR000172">
    <property type="entry name" value="GMC_OxRdtase_N"/>
</dbReference>
<keyword evidence="3 9" id="KW-0285">Flavoprotein</keyword>
<protein>
    <submittedName>
        <fullName evidence="13">Related to Glucose oxidase</fullName>
    </submittedName>
</protein>
<dbReference type="PANTHER" id="PTHR11552:SF201">
    <property type="entry name" value="GLUCOSE-METHANOL-CHOLINE OXIDOREDUCTASE N-TERMINAL DOMAIN-CONTAINING PROTEIN"/>
    <property type="match status" value="1"/>
</dbReference>
<keyword evidence="5 8" id="KW-0274">FAD</keyword>
<keyword evidence="14" id="KW-1185">Reference proteome</keyword>
<dbReference type="GO" id="GO:0050660">
    <property type="term" value="F:flavin adenine dinucleotide binding"/>
    <property type="evidence" value="ECO:0007669"/>
    <property type="project" value="InterPro"/>
</dbReference>
<dbReference type="eggNOG" id="KOG1238">
    <property type="taxonomic scope" value="Eukaryota"/>
</dbReference>
<evidence type="ECO:0000256" key="9">
    <source>
        <dbReference type="RuleBase" id="RU003968"/>
    </source>
</evidence>
<dbReference type="PROSITE" id="PS00623">
    <property type="entry name" value="GMC_OXRED_1"/>
    <property type="match status" value="1"/>
</dbReference>
<evidence type="ECO:0000313" key="14">
    <source>
        <dbReference type="Proteomes" id="UP000007148"/>
    </source>
</evidence>
<feature type="chain" id="PRO_5003469476" evidence="10">
    <location>
        <begin position="21"/>
        <end position="616"/>
    </location>
</feature>
<feature type="domain" description="Glucose-methanol-choline oxidoreductase N-terminal" evidence="11">
    <location>
        <begin position="122"/>
        <end position="145"/>
    </location>
</feature>
<feature type="signal peptide" evidence="10">
    <location>
        <begin position="1"/>
        <end position="20"/>
    </location>
</feature>
<dbReference type="Proteomes" id="UP000007148">
    <property type="component" value="Unassembled WGS sequence"/>
</dbReference>
<evidence type="ECO:0000256" key="1">
    <source>
        <dbReference type="ARBA" id="ARBA00001974"/>
    </source>
</evidence>
<dbReference type="SMR" id="G4TWV2"/>
<dbReference type="SUPFAM" id="SSF54373">
    <property type="entry name" value="FAD-linked reductases, C-terminal domain"/>
    <property type="match status" value="1"/>
</dbReference>
<dbReference type="InterPro" id="IPR012132">
    <property type="entry name" value="GMC_OxRdtase"/>
</dbReference>
<feature type="active site" description="Proton donor" evidence="7">
    <location>
        <position position="553"/>
    </location>
</feature>
<keyword evidence="4 10" id="KW-0732">Signal</keyword>
<dbReference type="HOGENOM" id="CLU_002865_6_0_1"/>
<name>G4TWV2_SERID</name>
<comment type="cofactor">
    <cofactor evidence="1 8">
        <name>FAD</name>
        <dbReference type="ChEBI" id="CHEBI:57692"/>
    </cofactor>
</comment>
<dbReference type="GO" id="GO:0016614">
    <property type="term" value="F:oxidoreductase activity, acting on CH-OH group of donors"/>
    <property type="evidence" value="ECO:0007669"/>
    <property type="project" value="InterPro"/>
</dbReference>
<evidence type="ECO:0000256" key="7">
    <source>
        <dbReference type="PIRSR" id="PIRSR000137-1"/>
    </source>
</evidence>
<keyword evidence="6" id="KW-0560">Oxidoreductase</keyword>
<proteinExistence type="inferred from homology"/>
<evidence type="ECO:0000256" key="5">
    <source>
        <dbReference type="ARBA" id="ARBA00022827"/>
    </source>
</evidence>
<dbReference type="Pfam" id="PF05199">
    <property type="entry name" value="GMC_oxred_C"/>
    <property type="match status" value="1"/>
</dbReference>
<accession>G4TWV2</accession>
<evidence type="ECO:0000256" key="8">
    <source>
        <dbReference type="PIRSR" id="PIRSR000137-2"/>
    </source>
</evidence>